<reference evidence="2 3" key="1">
    <citation type="submission" date="2019-08" db="EMBL/GenBank/DDBJ databases">
        <title>Genome of Phaeodactylibacter luteus.</title>
        <authorList>
            <person name="Bowman J.P."/>
        </authorList>
    </citation>
    <scope>NUCLEOTIDE SEQUENCE [LARGE SCALE GENOMIC DNA]</scope>
    <source>
        <strain evidence="2 3">KCTC 42180</strain>
    </source>
</reference>
<evidence type="ECO:0000313" key="3">
    <source>
        <dbReference type="Proteomes" id="UP000321580"/>
    </source>
</evidence>
<dbReference type="EMBL" id="VOOR01000004">
    <property type="protein sequence ID" value="TXB68331.1"/>
    <property type="molecule type" value="Genomic_DNA"/>
</dbReference>
<keyword evidence="3" id="KW-1185">Reference proteome</keyword>
<evidence type="ECO:0000313" key="2">
    <source>
        <dbReference type="EMBL" id="TXB68331.1"/>
    </source>
</evidence>
<comment type="caution">
    <text evidence="2">The sequence shown here is derived from an EMBL/GenBank/DDBJ whole genome shotgun (WGS) entry which is preliminary data.</text>
</comment>
<dbReference type="AlphaFoldDB" id="A0A5C6S1C4"/>
<dbReference type="Gene3D" id="3.40.50.300">
    <property type="entry name" value="P-loop containing nucleotide triphosphate hydrolases"/>
    <property type="match status" value="1"/>
</dbReference>
<accession>A0A5C6S1C4</accession>
<dbReference type="GO" id="GO:0005524">
    <property type="term" value="F:ATP binding"/>
    <property type="evidence" value="ECO:0007669"/>
    <property type="project" value="UniProtKB-KW"/>
</dbReference>
<sequence>MNTIVRHINRFVLDPNNYRFRDSSGYLPVSEDKVEDPKIQQRTYNLLVGKNYEQISDLVDSMKENGFIPVDQIQVKALSSDNYLVLEGNRRIATLKYLFNEFKKGNDVGKLTEKSFRSVEVVLNSDEDLAAHLVIMGLKHINGNRKWKAVNQAQLIQDLIEIHGKSEDEVCRSLGITKQALRRARRTLAFINRYKDSDYGDQFSSGMFSIFEEAISKRNMKEWLQWNDELLMPQNAGNEERFFSWVSYDEVNEGEGDDIHIVKKEPIITKYTQVRELNNFILDEKAVAHMEHSRSITQGYSFSEAVAESKFKNALSNLQSNAQALFNFSEFMGQTDLDAVAAVRDKIARLIPENGSRVRYGDDIRPHYLFRFTEKHFSALHIERYNRLFDLKLKAINQVNIIAGINNSGKTSLLEAVYSLTQLNNIKAYLDIVRYRGKFYQGLNTQWVVRHLGGSMKVSGVFNERPVYWELSQEETDDDIDKTQYLNSIVLQAQVEQEAYESTAHLFQEKDSTLYYREIFALCRSAFTSPYQHNYHLLRLAHAHAVREKVIGDILRFLREKVDPMLQDIELVEIAGESRFYVSAQNHDQSVDITQYGEGVQRIFEIALLTAYCSNGVLCIDEFESAIHKDLLVSFTMFLQDLANRFNVQIFLSTHSKECIDAFVENDFKNDQITAYVLRVGEEGNIKAKYLEGTRLERLVDNMNIDIRV</sequence>
<dbReference type="InterPro" id="IPR027417">
    <property type="entry name" value="P-loop_NTPase"/>
</dbReference>
<dbReference type="PANTHER" id="PTHR43581">
    <property type="entry name" value="ATP/GTP PHOSPHATASE"/>
    <property type="match status" value="1"/>
</dbReference>
<name>A0A5C6S1C4_9BACT</name>
<protein>
    <submittedName>
        <fullName evidence="2">ATP-binding protein</fullName>
    </submittedName>
</protein>
<keyword evidence="2" id="KW-0067">ATP-binding</keyword>
<dbReference type="InterPro" id="IPR051396">
    <property type="entry name" value="Bact_Antivir_Def_Nuclease"/>
</dbReference>
<dbReference type="Pfam" id="PF13304">
    <property type="entry name" value="AAA_21"/>
    <property type="match status" value="1"/>
</dbReference>
<dbReference type="RefSeq" id="WP_147165911.1">
    <property type="nucleotide sequence ID" value="NZ_VOOR01000004.1"/>
</dbReference>
<dbReference type="InterPro" id="IPR036086">
    <property type="entry name" value="ParB/Sulfiredoxin_sf"/>
</dbReference>
<dbReference type="InterPro" id="IPR003959">
    <property type="entry name" value="ATPase_AAA_core"/>
</dbReference>
<feature type="domain" description="ATPase AAA-type core" evidence="1">
    <location>
        <begin position="399"/>
        <end position="657"/>
    </location>
</feature>
<keyword evidence="2" id="KW-0547">Nucleotide-binding</keyword>
<dbReference type="PANTHER" id="PTHR43581:SF4">
    <property type="entry name" value="ATP_GTP PHOSPHATASE"/>
    <property type="match status" value="1"/>
</dbReference>
<dbReference type="OrthoDB" id="9769293at2"/>
<dbReference type="SUPFAM" id="SSF110849">
    <property type="entry name" value="ParB/Sulfiredoxin"/>
    <property type="match status" value="1"/>
</dbReference>
<proteinExistence type="predicted"/>
<dbReference type="SUPFAM" id="SSF52540">
    <property type="entry name" value="P-loop containing nucleoside triphosphate hydrolases"/>
    <property type="match status" value="1"/>
</dbReference>
<dbReference type="Proteomes" id="UP000321580">
    <property type="component" value="Unassembled WGS sequence"/>
</dbReference>
<evidence type="ECO:0000259" key="1">
    <source>
        <dbReference type="Pfam" id="PF13304"/>
    </source>
</evidence>
<gene>
    <name evidence="2" type="ORF">FRY97_02835</name>
</gene>
<organism evidence="2 3">
    <name type="scientific">Phaeodactylibacter luteus</name>
    <dbReference type="NCBI Taxonomy" id="1564516"/>
    <lineage>
        <taxon>Bacteria</taxon>
        <taxon>Pseudomonadati</taxon>
        <taxon>Bacteroidota</taxon>
        <taxon>Saprospiria</taxon>
        <taxon>Saprospirales</taxon>
        <taxon>Haliscomenobacteraceae</taxon>
        <taxon>Phaeodactylibacter</taxon>
    </lineage>
</organism>